<dbReference type="EMBL" id="FR824267">
    <property type="protein sequence ID" value="CCA24111.1"/>
    <property type="molecule type" value="Genomic_DNA"/>
</dbReference>
<dbReference type="AlphaFoldDB" id="F0WRZ4"/>
<proteinExistence type="predicted"/>
<evidence type="ECO:0000313" key="1">
    <source>
        <dbReference type="EMBL" id="CCA24111.1"/>
    </source>
</evidence>
<dbReference type="HOGENOM" id="CLU_205531_0_0_1"/>
<sequence>MIVVLEDDSLVHRLPKEIAKGARLFRDAKQKCRSEGREDGIQCVKGYTASDGSYLGLWNHITPQSNW</sequence>
<reference evidence="1" key="1">
    <citation type="journal article" date="2011" name="PLoS Biol.">
        <title>Gene gain and loss during evolution of obligate parasitism in the white rust pathogen of Arabidopsis thaliana.</title>
        <authorList>
            <person name="Kemen E."/>
            <person name="Gardiner A."/>
            <person name="Schultz-Larsen T."/>
            <person name="Kemen A.C."/>
            <person name="Balmuth A.L."/>
            <person name="Robert-Seilaniantz A."/>
            <person name="Bailey K."/>
            <person name="Holub E."/>
            <person name="Studholme D.J."/>
            <person name="Maclean D."/>
            <person name="Jones J.D."/>
        </authorList>
    </citation>
    <scope>NUCLEOTIDE SEQUENCE</scope>
</reference>
<gene>
    <name evidence="1" type="primary">AlNc14C222G9137</name>
    <name evidence="1" type="ORF">ALNC14_102550</name>
</gene>
<protein>
    <submittedName>
        <fullName evidence="1">AlNc14C222G9137 protein</fullName>
    </submittedName>
</protein>
<name>F0WRZ4_9STRA</name>
<organism evidence="1">
    <name type="scientific">Albugo laibachii Nc14</name>
    <dbReference type="NCBI Taxonomy" id="890382"/>
    <lineage>
        <taxon>Eukaryota</taxon>
        <taxon>Sar</taxon>
        <taxon>Stramenopiles</taxon>
        <taxon>Oomycota</taxon>
        <taxon>Peronosporomycetes</taxon>
        <taxon>Albuginales</taxon>
        <taxon>Albuginaceae</taxon>
        <taxon>Albugo</taxon>
    </lineage>
</organism>
<accession>F0WRZ4</accession>
<reference evidence="1" key="2">
    <citation type="submission" date="2011-02" db="EMBL/GenBank/DDBJ databases">
        <authorList>
            <person name="MacLean D."/>
        </authorList>
    </citation>
    <scope>NUCLEOTIDE SEQUENCE</scope>
</reference>